<dbReference type="PANTHER" id="PTHR20883:SF48">
    <property type="entry name" value="ECTOINE DIOXYGENASE"/>
    <property type="match status" value="1"/>
</dbReference>
<evidence type="ECO:0000313" key="1">
    <source>
        <dbReference type="EMBL" id="NRN70983.1"/>
    </source>
</evidence>
<dbReference type="PANTHER" id="PTHR20883">
    <property type="entry name" value="PHYTANOYL-COA DIOXYGENASE DOMAIN CONTAINING 1"/>
    <property type="match status" value="1"/>
</dbReference>
<dbReference type="Proteomes" id="UP000763557">
    <property type="component" value="Unassembled WGS sequence"/>
</dbReference>
<gene>
    <name evidence="1" type="ORF">GC106_82580</name>
</gene>
<dbReference type="EMBL" id="JAAATY010000048">
    <property type="protein sequence ID" value="NRN70983.1"/>
    <property type="molecule type" value="Genomic_DNA"/>
</dbReference>
<keyword evidence="2" id="KW-1185">Reference proteome</keyword>
<dbReference type="SUPFAM" id="SSF51197">
    <property type="entry name" value="Clavaminate synthase-like"/>
    <property type="match status" value="1"/>
</dbReference>
<dbReference type="InterPro" id="IPR008775">
    <property type="entry name" value="Phytyl_CoA_dOase-like"/>
</dbReference>
<protein>
    <recommendedName>
        <fullName evidence="3">Chlorinating enzyme</fullName>
    </recommendedName>
</protein>
<evidence type="ECO:0000313" key="2">
    <source>
        <dbReference type="Proteomes" id="UP000763557"/>
    </source>
</evidence>
<dbReference type="Gene3D" id="2.60.120.620">
    <property type="entry name" value="q2cbj1_9rhob like domain"/>
    <property type="match status" value="1"/>
</dbReference>
<comment type="caution">
    <text evidence="1">The sequence shown here is derived from an EMBL/GenBank/DDBJ whole genome shotgun (WGS) entry which is preliminary data.</text>
</comment>
<dbReference type="Pfam" id="PF05721">
    <property type="entry name" value="PhyH"/>
    <property type="match status" value="1"/>
</dbReference>
<dbReference type="RefSeq" id="WP_173142151.1">
    <property type="nucleotide sequence ID" value="NZ_CBCSGW010000025.1"/>
</dbReference>
<name>A0ABX2FIB7_9PSEU</name>
<accession>A0ABX2FIB7</accession>
<organism evidence="1 2">
    <name type="scientific">Kibdelosporangium persicum</name>
    <dbReference type="NCBI Taxonomy" id="2698649"/>
    <lineage>
        <taxon>Bacteria</taxon>
        <taxon>Bacillati</taxon>
        <taxon>Actinomycetota</taxon>
        <taxon>Actinomycetes</taxon>
        <taxon>Pseudonocardiales</taxon>
        <taxon>Pseudonocardiaceae</taxon>
        <taxon>Kibdelosporangium</taxon>
    </lineage>
</organism>
<sequence>MTNTETRVSSGLTDAQISEFNERGYLGPFDLLDADQIASLRPTFDTILSGRLRSPIYDRTTHRDWHLHFKNLLTIPYRNEVLSRVKPLLGENLLVWRTSIFHKAARDGALDWHQSSLFAGEEYGLFKPALEPPPEYQLYTDLFNLSVWVALDDVTAENGAMQIAVGTHVKQYPVKRIPFSESVFGKVFYDNLVRAGDTERLAELSDRYACETIFDPVAEGVDVDTIEMKAGQFIIFTDRVMHGSLPNTTEDARRLAMNFRITIPEVTVYPHRNHGDFIDGNDHDISRHACVMLSGSDRHGKNIYLN</sequence>
<reference evidence="1 2" key="1">
    <citation type="submission" date="2020-01" db="EMBL/GenBank/DDBJ databases">
        <title>Kibdelosporangium persica a novel Actinomycetes from a hot desert in Iran.</title>
        <authorList>
            <person name="Safaei N."/>
            <person name="Zaburannyi N."/>
            <person name="Mueller R."/>
            <person name="Wink J."/>
        </authorList>
    </citation>
    <scope>NUCLEOTIDE SEQUENCE [LARGE SCALE GENOMIC DNA]</scope>
    <source>
        <strain evidence="1 2">4NS15</strain>
    </source>
</reference>
<proteinExistence type="predicted"/>
<evidence type="ECO:0008006" key="3">
    <source>
        <dbReference type="Google" id="ProtNLM"/>
    </source>
</evidence>